<dbReference type="EMBL" id="BOPL01000005">
    <property type="protein sequence ID" value="GIK03128.1"/>
    <property type="molecule type" value="Genomic_DNA"/>
</dbReference>
<organism evidence="1 2">
    <name type="scientific">Aspergillus viridinutans</name>
    <dbReference type="NCBI Taxonomy" id="75553"/>
    <lineage>
        <taxon>Eukaryota</taxon>
        <taxon>Fungi</taxon>
        <taxon>Dikarya</taxon>
        <taxon>Ascomycota</taxon>
        <taxon>Pezizomycotina</taxon>
        <taxon>Eurotiomycetes</taxon>
        <taxon>Eurotiomycetidae</taxon>
        <taxon>Eurotiales</taxon>
        <taxon>Aspergillaceae</taxon>
        <taxon>Aspergillus</taxon>
        <taxon>Aspergillus subgen. Fumigati</taxon>
    </lineage>
</organism>
<name>A0A9P3BV97_ASPVI</name>
<dbReference type="Proteomes" id="UP000710440">
    <property type="component" value="Unassembled WGS sequence"/>
</dbReference>
<proteinExistence type="predicted"/>
<comment type="caution">
    <text evidence="1">The sequence shown here is derived from an EMBL/GenBank/DDBJ whole genome shotgun (WGS) entry which is preliminary data.</text>
</comment>
<accession>A0A9P3BV97</accession>
<dbReference type="OrthoDB" id="4482926at2759"/>
<sequence length="144" mass="15666">MKLAILAAFGSSRSSSPNPLQTQEEPQCLGPRSKAAWDVPRFHPQGSDGGYLRAKKISFACVTDQKGKTVPVNCTVLFEGTQNNDLGIPKIQTAKYTSTPRLQRVDSEGFTDLRSLDFTVTKAGEDDKLSQDVTLILDNFGTAD</sequence>
<reference evidence="1 2" key="1">
    <citation type="submission" date="2021-02" db="EMBL/GenBank/DDBJ databases">
        <title>Pan-genome distribution and transcriptional activeness of fungal secondary metabolism genes in Aspergillus section Fumigati.</title>
        <authorList>
            <person name="Takahashi H."/>
            <person name="Umemura M."/>
            <person name="Ninomiya A."/>
            <person name="Kusuya Y."/>
            <person name="Urayama S."/>
            <person name="Shimizu M."/>
            <person name="Watanabe A."/>
            <person name="Kamei K."/>
            <person name="Yaguchi T."/>
            <person name="Hagiwara D."/>
        </authorList>
    </citation>
    <scope>NUCLEOTIDE SEQUENCE [LARGE SCALE GENOMIC DNA]</scope>
    <source>
        <strain evidence="1 2">IFM 47045</strain>
    </source>
</reference>
<dbReference type="GeneID" id="66935179"/>
<keyword evidence="2" id="KW-1185">Reference proteome</keyword>
<gene>
    <name evidence="1" type="ORF">Aspvir_007197</name>
</gene>
<dbReference type="AlphaFoldDB" id="A0A9P3BV97"/>
<evidence type="ECO:0000313" key="2">
    <source>
        <dbReference type="Proteomes" id="UP000710440"/>
    </source>
</evidence>
<evidence type="ECO:0000313" key="1">
    <source>
        <dbReference type="EMBL" id="GIK03128.1"/>
    </source>
</evidence>
<dbReference type="RefSeq" id="XP_043126314.1">
    <property type="nucleotide sequence ID" value="XM_043270379.1"/>
</dbReference>
<protein>
    <submittedName>
        <fullName evidence="1">Uncharacterized protein</fullName>
    </submittedName>
</protein>